<protein>
    <submittedName>
        <fullName evidence="1">Uncharacterized protein</fullName>
    </submittedName>
</protein>
<dbReference type="Proteomes" id="UP000094043">
    <property type="component" value="Chromosome 5"/>
</dbReference>
<dbReference type="KEGG" id="cdep:91088739"/>
<sequence length="111" mass="12917">MWRPLQPNNPSGLYRKMRFIGPGITAMSSEQWQQAYMRLQSYFAYQVTHAPQQPVINLITIENEYCVEIVDTDPWGFTPDEAIGARMCLPQPCHLKIDHDMIESNFPPFAW</sequence>
<dbReference type="VEuPathDB" id="FungiDB:L203_02276"/>
<dbReference type="AlphaFoldDB" id="A0A1E3ILT3"/>
<evidence type="ECO:0000313" key="2">
    <source>
        <dbReference type="Proteomes" id="UP000094043"/>
    </source>
</evidence>
<reference evidence="1" key="3">
    <citation type="submission" date="2024-01" db="EMBL/GenBank/DDBJ databases">
        <authorList>
            <person name="Coelho M.A."/>
            <person name="David-Palma M."/>
            <person name="Shea T."/>
            <person name="Sun S."/>
            <person name="Cuomo C.A."/>
            <person name="Heitman J."/>
        </authorList>
    </citation>
    <scope>NUCLEOTIDE SEQUENCE</scope>
    <source>
        <strain evidence="1">CBS 7841</strain>
    </source>
</reference>
<accession>A0A1E3ILT3</accession>
<dbReference type="EMBL" id="CP143788">
    <property type="protein sequence ID" value="WVN89307.1"/>
    <property type="molecule type" value="Genomic_DNA"/>
</dbReference>
<dbReference type="RefSeq" id="XP_066070007.1">
    <property type="nucleotide sequence ID" value="XM_066213910.1"/>
</dbReference>
<proteinExistence type="predicted"/>
<keyword evidence="2" id="KW-1185">Reference proteome</keyword>
<name>A0A1E3ILT3_9TREE</name>
<reference evidence="1" key="1">
    <citation type="submission" date="2016-06" db="EMBL/GenBank/DDBJ databases">
        <authorList>
            <person name="Cuomo C."/>
            <person name="Litvintseva A."/>
            <person name="Heitman J."/>
            <person name="Chen Y."/>
            <person name="Sun S."/>
            <person name="Springer D."/>
            <person name="Dromer F."/>
            <person name="Young S."/>
            <person name="Zeng Q."/>
            <person name="Chapman S."/>
            <person name="Gujja S."/>
            <person name="Saif S."/>
            <person name="Birren B."/>
        </authorList>
    </citation>
    <scope>NUCLEOTIDE SEQUENCE</scope>
    <source>
        <strain evidence="1">CBS 7841</strain>
    </source>
</reference>
<dbReference type="GeneID" id="91088739"/>
<gene>
    <name evidence="1" type="ORF">L203_104529</name>
</gene>
<organism evidence="1 2">
    <name type="scientific">Cryptococcus depauperatus CBS 7841</name>
    <dbReference type="NCBI Taxonomy" id="1295531"/>
    <lineage>
        <taxon>Eukaryota</taxon>
        <taxon>Fungi</taxon>
        <taxon>Dikarya</taxon>
        <taxon>Basidiomycota</taxon>
        <taxon>Agaricomycotina</taxon>
        <taxon>Tremellomycetes</taxon>
        <taxon>Tremellales</taxon>
        <taxon>Cryptococcaceae</taxon>
        <taxon>Cryptococcus</taxon>
    </lineage>
</organism>
<reference evidence="1" key="2">
    <citation type="journal article" date="2022" name="Elife">
        <title>Obligate sexual reproduction of a homothallic fungus closely related to the Cryptococcus pathogenic species complex.</title>
        <authorList>
            <person name="Passer A.R."/>
            <person name="Clancey S.A."/>
            <person name="Shea T."/>
            <person name="David-Palma M."/>
            <person name="Averette A.F."/>
            <person name="Boekhout T."/>
            <person name="Porcel B.M."/>
            <person name="Nowrousian M."/>
            <person name="Cuomo C.A."/>
            <person name="Sun S."/>
            <person name="Heitman J."/>
            <person name="Coelho M.A."/>
        </authorList>
    </citation>
    <scope>NUCLEOTIDE SEQUENCE</scope>
    <source>
        <strain evidence="1">CBS 7841</strain>
    </source>
</reference>
<evidence type="ECO:0000313" key="1">
    <source>
        <dbReference type="EMBL" id="WVN89307.1"/>
    </source>
</evidence>